<proteinExistence type="predicted"/>
<evidence type="ECO:0000313" key="1">
    <source>
        <dbReference type="EMBL" id="RDB17934.1"/>
    </source>
</evidence>
<organism evidence="1 2">
    <name type="scientific">Hypsizygus marmoreus</name>
    <name type="common">White beech mushroom</name>
    <name type="synonym">Agaricus marmoreus</name>
    <dbReference type="NCBI Taxonomy" id="39966"/>
    <lineage>
        <taxon>Eukaryota</taxon>
        <taxon>Fungi</taxon>
        <taxon>Dikarya</taxon>
        <taxon>Basidiomycota</taxon>
        <taxon>Agaricomycotina</taxon>
        <taxon>Agaricomycetes</taxon>
        <taxon>Agaricomycetidae</taxon>
        <taxon>Agaricales</taxon>
        <taxon>Tricholomatineae</taxon>
        <taxon>Lyophyllaceae</taxon>
        <taxon>Hypsizygus</taxon>
    </lineage>
</organism>
<dbReference type="InParanoid" id="A0A369JEV4"/>
<sequence>MSSPRNGPHNPTTHHTDATFQTLVQDEFILELAGSEAPGAVSLINGGIQLREANHDKNKSEDQVKTAEPNALVALRAKLDERGERQPGGGVRRCVTSFRRMSDVWTKLASGKISPG</sequence>
<dbReference type="AlphaFoldDB" id="A0A369JEV4"/>
<evidence type="ECO:0000313" key="2">
    <source>
        <dbReference type="Proteomes" id="UP000076154"/>
    </source>
</evidence>
<reference evidence="1" key="1">
    <citation type="submission" date="2018-04" db="EMBL/GenBank/DDBJ databases">
        <title>Whole genome sequencing of Hypsizygus marmoreus.</title>
        <authorList>
            <person name="Choi I.-G."/>
            <person name="Min B."/>
            <person name="Kim J.-G."/>
            <person name="Kim S."/>
            <person name="Oh Y.-L."/>
            <person name="Kong W.-S."/>
            <person name="Park H."/>
            <person name="Jeong J."/>
            <person name="Song E.-S."/>
        </authorList>
    </citation>
    <scope>NUCLEOTIDE SEQUENCE [LARGE SCALE GENOMIC DNA]</scope>
    <source>
        <strain evidence="1">51987-8</strain>
    </source>
</reference>
<keyword evidence="2" id="KW-1185">Reference proteome</keyword>
<protein>
    <submittedName>
        <fullName evidence="1">Uncharacterized protein</fullName>
    </submittedName>
</protein>
<name>A0A369JEV4_HYPMA</name>
<accession>A0A369JEV4</accession>
<gene>
    <name evidence="1" type="ORF">Hypma_000810</name>
</gene>
<dbReference type="Proteomes" id="UP000076154">
    <property type="component" value="Unassembled WGS sequence"/>
</dbReference>
<comment type="caution">
    <text evidence="1">The sequence shown here is derived from an EMBL/GenBank/DDBJ whole genome shotgun (WGS) entry which is preliminary data.</text>
</comment>
<dbReference type="EMBL" id="LUEZ02000107">
    <property type="protein sequence ID" value="RDB17934.1"/>
    <property type="molecule type" value="Genomic_DNA"/>
</dbReference>